<keyword evidence="1" id="KW-0472">Membrane</keyword>
<accession>A0A8K0XK37</accession>
<proteinExistence type="predicted"/>
<feature type="transmembrane region" description="Helical" evidence="1">
    <location>
        <begin position="124"/>
        <end position="148"/>
    </location>
</feature>
<sequence length="352" mass="38642">MLRLSEAAIISTTIQGMLYGIAVIMFLLTTFILIRDHRRRGINYGMLAVATSLILLATAEFTVNVVRIVRGFIVDASTSPAELEGFFADVTQITFIVKGALYNLQTLILDGVVIYRVWVVWQKWWIMILPSLGWLALLASTVGLNRAFITVSSSSSPDEVFATDLGKWVVATYTTTLITNLLSTSVLAYRIWSVNRRASVFVAYKRLTPILIVILESGAIYSVTVAAALIAFLVNSVGSFIILDLISPIISIVFNMIIVRIGFSADRGFSVFPVESVTTSPTSIPGPILSTNEGSAVSRRNTQVAIAVDVELTKYYDGGRPESLKTRSETNLASSVRSSRRLGLDDRSRDHF</sequence>
<dbReference type="AlphaFoldDB" id="A0A8K0XK37"/>
<dbReference type="EMBL" id="JAEVFJ010000058">
    <property type="protein sequence ID" value="KAH8078721.1"/>
    <property type="molecule type" value="Genomic_DNA"/>
</dbReference>
<feature type="transmembrane region" description="Helical" evidence="1">
    <location>
        <begin position="46"/>
        <end position="66"/>
    </location>
</feature>
<evidence type="ECO:0000313" key="3">
    <source>
        <dbReference type="Proteomes" id="UP000813824"/>
    </source>
</evidence>
<feature type="transmembrane region" description="Helical" evidence="1">
    <location>
        <begin position="240"/>
        <end position="263"/>
    </location>
</feature>
<keyword evidence="3" id="KW-1185">Reference proteome</keyword>
<evidence type="ECO:0000313" key="2">
    <source>
        <dbReference type="EMBL" id="KAH8078721.1"/>
    </source>
</evidence>
<reference evidence="2" key="1">
    <citation type="journal article" date="2021" name="New Phytol.">
        <title>Evolutionary innovations through gain and loss of genes in the ectomycorrhizal Boletales.</title>
        <authorList>
            <person name="Wu G."/>
            <person name="Miyauchi S."/>
            <person name="Morin E."/>
            <person name="Kuo A."/>
            <person name="Drula E."/>
            <person name="Varga T."/>
            <person name="Kohler A."/>
            <person name="Feng B."/>
            <person name="Cao Y."/>
            <person name="Lipzen A."/>
            <person name="Daum C."/>
            <person name="Hundley H."/>
            <person name="Pangilinan J."/>
            <person name="Johnson J."/>
            <person name="Barry K."/>
            <person name="LaButti K."/>
            <person name="Ng V."/>
            <person name="Ahrendt S."/>
            <person name="Min B."/>
            <person name="Choi I.G."/>
            <person name="Park H."/>
            <person name="Plett J.M."/>
            <person name="Magnuson J."/>
            <person name="Spatafora J.W."/>
            <person name="Nagy L.G."/>
            <person name="Henrissat B."/>
            <person name="Grigoriev I.V."/>
            <person name="Yang Z.L."/>
            <person name="Xu J."/>
            <person name="Martin F.M."/>
        </authorList>
    </citation>
    <scope>NUCLEOTIDE SEQUENCE</scope>
    <source>
        <strain evidence="2">KKN 215</strain>
    </source>
</reference>
<feature type="transmembrane region" description="Helical" evidence="1">
    <location>
        <begin position="12"/>
        <end position="34"/>
    </location>
</feature>
<feature type="transmembrane region" description="Helical" evidence="1">
    <location>
        <begin position="168"/>
        <end position="189"/>
    </location>
</feature>
<evidence type="ECO:0000256" key="1">
    <source>
        <dbReference type="SAM" id="Phobius"/>
    </source>
</evidence>
<dbReference type="Proteomes" id="UP000813824">
    <property type="component" value="Unassembled WGS sequence"/>
</dbReference>
<keyword evidence="1" id="KW-1133">Transmembrane helix</keyword>
<protein>
    <submittedName>
        <fullName evidence="2">Uncharacterized protein</fullName>
    </submittedName>
</protein>
<feature type="transmembrane region" description="Helical" evidence="1">
    <location>
        <begin position="210"/>
        <end position="234"/>
    </location>
</feature>
<organism evidence="2 3">
    <name type="scientific">Cristinia sonorae</name>
    <dbReference type="NCBI Taxonomy" id="1940300"/>
    <lineage>
        <taxon>Eukaryota</taxon>
        <taxon>Fungi</taxon>
        <taxon>Dikarya</taxon>
        <taxon>Basidiomycota</taxon>
        <taxon>Agaricomycotina</taxon>
        <taxon>Agaricomycetes</taxon>
        <taxon>Agaricomycetidae</taxon>
        <taxon>Agaricales</taxon>
        <taxon>Pleurotineae</taxon>
        <taxon>Stephanosporaceae</taxon>
        <taxon>Cristinia</taxon>
    </lineage>
</organism>
<feature type="transmembrane region" description="Helical" evidence="1">
    <location>
        <begin position="86"/>
        <end position="104"/>
    </location>
</feature>
<name>A0A8K0XK37_9AGAR</name>
<gene>
    <name evidence="2" type="ORF">BXZ70DRAFT_657789</name>
</gene>
<comment type="caution">
    <text evidence="2">The sequence shown here is derived from an EMBL/GenBank/DDBJ whole genome shotgun (WGS) entry which is preliminary data.</text>
</comment>
<dbReference type="OrthoDB" id="3354175at2759"/>
<keyword evidence="1" id="KW-0812">Transmembrane</keyword>